<dbReference type="PANTHER" id="PTHR47786:SF2">
    <property type="entry name" value="GLYCOSYL HYDROLASE FAMILY 13 CATALYTIC DOMAIN-CONTAINING PROTEIN"/>
    <property type="match status" value="1"/>
</dbReference>
<comment type="function">
    <text evidence="6">Maltosyltransferase that uses maltose 1-phosphate (M1P) as the sugar donor to elongate linear or branched alpha-(1-&gt;4)-glucans. Is involved in a branched alpha-glucan biosynthetic pathway from trehalose, together with TreS, Mak and GlgB.</text>
</comment>
<evidence type="ECO:0000256" key="4">
    <source>
        <dbReference type="ARBA" id="ARBA00023277"/>
    </source>
</evidence>
<dbReference type="RefSeq" id="WP_149851429.1">
    <property type="nucleotide sequence ID" value="NZ_VUOB01000038.1"/>
</dbReference>
<dbReference type="Gene3D" id="1.20.58.80">
    <property type="entry name" value="Phosphotransferase system, lactose/cellobiose-type IIA subunit"/>
    <property type="match status" value="1"/>
</dbReference>
<evidence type="ECO:0000313" key="8">
    <source>
        <dbReference type="EMBL" id="KAA2259516.1"/>
    </source>
</evidence>
<proteinExistence type="inferred from homology"/>
<keyword evidence="2 6" id="KW-0328">Glycosyltransferase</keyword>
<dbReference type="GO" id="GO:0030979">
    <property type="term" value="P:alpha-glucan biosynthetic process"/>
    <property type="evidence" value="ECO:0007669"/>
    <property type="project" value="UniProtKB-UniRule"/>
</dbReference>
<dbReference type="InterPro" id="IPR021828">
    <property type="entry name" value="GlgE_dom_N/S"/>
</dbReference>
<reference evidence="8 9" key="1">
    <citation type="submission" date="2019-09" db="EMBL/GenBank/DDBJ databases">
        <title>Goodfellowia gen. nov., a new genus of the Pseudonocardineae related to Actinoalloteichus, containing Goodfellowia coeruleoviolacea gen. nov., comb. nov. gen. nov., comb. nov.</title>
        <authorList>
            <person name="Labeda D."/>
        </authorList>
    </citation>
    <scope>NUCLEOTIDE SEQUENCE [LARGE SCALE GENOMIC DNA]</scope>
    <source>
        <strain evidence="8 9">AN110305</strain>
    </source>
</reference>
<dbReference type="OrthoDB" id="9805159at2"/>
<feature type="binding site" evidence="6">
    <location>
        <position position="255"/>
    </location>
    <ligand>
        <name>alpha-maltose 1-phosphate</name>
        <dbReference type="ChEBI" id="CHEBI:63576"/>
    </ligand>
</feature>
<dbReference type="PANTHER" id="PTHR47786">
    <property type="entry name" value="ALPHA-1,4-GLUCAN:MALTOSE-1-PHOSPHATE MALTOSYLTRANSFERASE"/>
    <property type="match status" value="1"/>
</dbReference>
<comment type="similarity">
    <text evidence="6">Belongs to the glycosyl hydrolase 13 family. GlgE subfamily.</text>
</comment>
<protein>
    <recommendedName>
        <fullName evidence="6">Alpha-1,4-glucan:maltose-1-phosphate maltosyltransferase</fullName>
        <shortName evidence="6">GMPMT</shortName>
        <ecNumber evidence="6">2.4.99.16</ecNumber>
    </recommendedName>
    <alternativeName>
        <fullName evidence="6">(1-&gt;4)-alpha-D-glucan:maltose-1-phosphate alpha-D-maltosyltransferase</fullName>
    </alternativeName>
</protein>
<dbReference type="EC" id="2.4.99.16" evidence="6"/>
<feature type="domain" description="Glycosyl hydrolase family 13 catalytic" evidence="7">
    <location>
        <begin position="199"/>
        <end position="540"/>
    </location>
</feature>
<accession>A0A5B2X8Q0</accession>
<feature type="binding site" evidence="6">
    <location>
        <position position="350"/>
    </location>
    <ligand>
        <name>alpha-maltose 1-phosphate</name>
        <dbReference type="ChEBI" id="CHEBI:63576"/>
    </ligand>
</feature>
<dbReference type="InterPro" id="IPR013783">
    <property type="entry name" value="Ig-like_fold"/>
</dbReference>
<feature type="site" description="Transition state stabilizer" evidence="6">
    <location>
        <position position="470"/>
    </location>
</feature>
<dbReference type="SMART" id="SM00642">
    <property type="entry name" value="Aamy"/>
    <property type="match status" value="1"/>
</dbReference>
<feature type="binding site" evidence="6">
    <location>
        <position position="315"/>
    </location>
    <ligand>
        <name>alpha-maltose 1-phosphate</name>
        <dbReference type="ChEBI" id="CHEBI:63576"/>
    </ligand>
</feature>
<dbReference type="InterPro" id="IPR049171">
    <property type="entry name" value="GLGE_C"/>
</dbReference>
<organism evidence="8 9">
    <name type="scientific">Solihabitans fulvus</name>
    <dbReference type="NCBI Taxonomy" id="1892852"/>
    <lineage>
        <taxon>Bacteria</taxon>
        <taxon>Bacillati</taxon>
        <taxon>Actinomycetota</taxon>
        <taxon>Actinomycetes</taxon>
        <taxon>Pseudonocardiales</taxon>
        <taxon>Pseudonocardiaceae</taxon>
        <taxon>Solihabitans</taxon>
    </lineage>
</organism>
<comment type="subunit">
    <text evidence="1 6">Homodimer.</text>
</comment>
<evidence type="ECO:0000256" key="6">
    <source>
        <dbReference type="HAMAP-Rule" id="MF_02124"/>
    </source>
</evidence>
<feature type="active site" description="Proton donor" evidence="6">
    <location>
        <position position="414"/>
    </location>
</feature>
<name>A0A5B2X8Q0_9PSEU</name>
<dbReference type="CDD" id="cd11344">
    <property type="entry name" value="AmyAc_GlgE_like"/>
    <property type="match status" value="1"/>
</dbReference>
<dbReference type="HAMAP" id="MF_02124">
    <property type="entry name" value="GlgE"/>
    <property type="match status" value="1"/>
</dbReference>
<feature type="binding site" evidence="6">
    <location>
        <position position="386"/>
    </location>
    <ligand>
        <name>alpha-maltose 1-phosphate</name>
        <dbReference type="ChEBI" id="CHEBI:63576"/>
    </ligand>
</feature>
<dbReference type="Gene3D" id="2.60.40.10">
    <property type="entry name" value="Immunoglobulins"/>
    <property type="match status" value="1"/>
</dbReference>
<dbReference type="InterPro" id="IPR017853">
    <property type="entry name" value="GH"/>
</dbReference>
<evidence type="ECO:0000256" key="3">
    <source>
        <dbReference type="ARBA" id="ARBA00022679"/>
    </source>
</evidence>
<keyword evidence="4 6" id="KW-0119">Carbohydrate metabolism</keyword>
<keyword evidence="3 6" id="KW-0808">Transferase</keyword>
<evidence type="ECO:0000313" key="9">
    <source>
        <dbReference type="Proteomes" id="UP000323454"/>
    </source>
</evidence>
<dbReference type="Gene3D" id="2.60.40.1180">
    <property type="entry name" value="Golgi alpha-mannosidase II"/>
    <property type="match status" value="1"/>
</dbReference>
<feature type="binding site" evidence="6">
    <location>
        <begin position="524"/>
        <end position="525"/>
    </location>
    <ligand>
        <name>alpha-maltose 1-phosphate</name>
        <dbReference type="ChEBI" id="CHEBI:63576"/>
    </ligand>
</feature>
<dbReference type="GO" id="GO:0016758">
    <property type="term" value="F:hexosyltransferase activity"/>
    <property type="evidence" value="ECO:0007669"/>
    <property type="project" value="UniProtKB-UniRule"/>
</dbReference>
<dbReference type="InterPro" id="IPR026585">
    <property type="entry name" value="GlgE"/>
</dbReference>
<comment type="catalytic activity">
    <reaction evidence="5 6">
        <text>alpha-maltose 1-phosphate + [(1-&gt;4)-alpha-D-glucosyl](n) = [(1-&gt;4)-alpha-D-glucosyl](n+2) + phosphate</text>
        <dbReference type="Rhea" id="RHEA:42692"/>
        <dbReference type="Rhea" id="RHEA-COMP:9584"/>
        <dbReference type="Rhea" id="RHEA-COMP:10183"/>
        <dbReference type="ChEBI" id="CHEBI:15444"/>
        <dbReference type="ChEBI" id="CHEBI:43474"/>
        <dbReference type="ChEBI" id="CHEBI:63576"/>
        <dbReference type="EC" id="2.4.99.16"/>
    </reaction>
</comment>
<dbReference type="Pfam" id="PF21702">
    <property type="entry name" value="GLGE_C"/>
    <property type="match status" value="1"/>
</dbReference>
<keyword evidence="9" id="KW-1185">Reference proteome</keyword>
<evidence type="ECO:0000256" key="5">
    <source>
        <dbReference type="ARBA" id="ARBA00048735"/>
    </source>
</evidence>
<sequence length="656" mass="73263">MSGRLGIDDVSPQVSCGRYPSKAVVGEHIPVQATVWREGHDAVAATVSWRGPGDRAARQTRMVEQGAGLDRWAAVIVPTTVGEWTFRVDAWSDPWATWLHAVEVKIAAGQGPEDLANDLESGALLLDRVSRRPDRRADKARLASAAAALRDTDRPLPERVAGALSEPVRRVLHDHPVRELITKGRTHRIWTDRPKALYGSWYEFFPRSTGGFDETGRAVHGTFVTAAAELERVAGMGFDVAYLPPIHPIGKANRKGPNNSVVSGQEDVGSTWAIGSADGGHDAIHCELGTIEDFDAFVARAGELGVEVALDLALQCAPDHPWVHEHPEWFTTRPDGTIAYAENPPKKYQDIYPLNFDNDPQGLYAEVLRVVLHWIDHGVRIFRVDNPHTKPPDFWHWLIWTVKRTHPDVLFLAEAFTRPARLYGLGKLGFTQSYTYFTWRTGKQEIIDFAVDLVEHADEARPNLFVNTPDILHESLQHGGPAMFALRAALASTLAPTWGVYSGYELYEHQAVREGSEEYLNSEKYELRPRDYATALAQGRSLQPWLAKLNAARRAHPALHQLRTLRFHHIDNDALLAYSKTDPATGDAVVCVVNLDPHAAQDGTLWLDLAAFGFEWHERLIAHDEVTGETWNWGQANYVRLEPWRTVAHIVSLTRA</sequence>
<evidence type="ECO:0000256" key="1">
    <source>
        <dbReference type="ARBA" id="ARBA00011738"/>
    </source>
</evidence>
<dbReference type="InterPro" id="IPR013780">
    <property type="entry name" value="Glyco_hydro_b"/>
</dbReference>
<dbReference type="GO" id="GO:0004553">
    <property type="term" value="F:hydrolase activity, hydrolyzing O-glycosyl compounds"/>
    <property type="evidence" value="ECO:0007669"/>
    <property type="project" value="InterPro"/>
</dbReference>
<evidence type="ECO:0000256" key="2">
    <source>
        <dbReference type="ARBA" id="ARBA00022676"/>
    </source>
</evidence>
<dbReference type="Proteomes" id="UP000323454">
    <property type="component" value="Unassembled WGS sequence"/>
</dbReference>
<feature type="active site" description="Nucleophile" evidence="6">
    <location>
        <position position="385"/>
    </location>
</feature>
<reference evidence="8 9" key="2">
    <citation type="submission" date="2019-09" db="EMBL/GenBank/DDBJ databases">
        <authorList>
            <person name="Jin C."/>
        </authorList>
    </citation>
    <scope>NUCLEOTIDE SEQUENCE [LARGE SCALE GENOMIC DNA]</scope>
    <source>
        <strain evidence="8 9">AN110305</strain>
    </source>
</reference>
<dbReference type="InterPro" id="IPR006047">
    <property type="entry name" value="GH13_cat_dom"/>
</dbReference>
<dbReference type="SUPFAM" id="SSF51445">
    <property type="entry name" value="(Trans)glycosidases"/>
    <property type="match status" value="1"/>
</dbReference>
<evidence type="ECO:0000259" key="7">
    <source>
        <dbReference type="SMART" id="SM00642"/>
    </source>
</evidence>
<dbReference type="AlphaFoldDB" id="A0A5B2X8Q0"/>
<gene>
    <name evidence="6" type="primary">glgE</name>
    <name evidence="8" type="ORF">F0L68_21555</name>
</gene>
<comment type="caution">
    <text evidence="8">The sequence shown here is derived from an EMBL/GenBank/DDBJ whole genome shotgun (WGS) entry which is preliminary data.</text>
</comment>
<dbReference type="Pfam" id="PF11896">
    <property type="entry name" value="GlgE_dom_N_S"/>
    <property type="match status" value="1"/>
</dbReference>
<dbReference type="EMBL" id="VUOB01000038">
    <property type="protein sequence ID" value="KAA2259516.1"/>
    <property type="molecule type" value="Genomic_DNA"/>
</dbReference>
<dbReference type="Gene3D" id="3.20.20.80">
    <property type="entry name" value="Glycosidases"/>
    <property type="match status" value="1"/>
</dbReference>